<dbReference type="Pfam" id="PF13359">
    <property type="entry name" value="DDE_Tnp_4"/>
    <property type="match status" value="1"/>
</dbReference>
<gene>
    <name evidence="4" type="ORF">E6C27_scaffold1855G00030</name>
</gene>
<evidence type="ECO:0000313" key="4">
    <source>
        <dbReference type="EMBL" id="KAA0052181.1"/>
    </source>
</evidence>
<accession>A0A5A7UF83</accession>
<comment type="cofactor">
    <cofactor evidence="1">
        <name>a divalent metal cation</name>
        <dbReference type="ChEBI" id="CHEBI:60240"/>
    </cofactor>
</comment>
<dbReference type="Proteomes" id="UP000321393">
    <property type="component" value="Unassembled WGS sequence"/>
</dbReference>
<sequence length="273" mass="31186">MHMGEISTNVLGVCDTKGDFIFILGIQMGRHISLLREGRGHLQEWHDTGNASTIAKEYFNMKHSSAWNVIECVFDLLKGRWPILCGKSYYPVQVQCRTTLACCLLHNLITREMMNTNDLEDIDKGDSTIRHYLRMHAFVVIFIVSMTNSSRDPKHIWTKEEEATLVECLAELSSTSGWKLDNGMFRRDCRIKTLKWTFQAIIEMHRPSCSGFGWNDEAKCIIAEKNMFDNWVRDMAMGRGAETIIDVGSNDPGGIKGFQTPDENDMEIPTMYS</sequence>
<protein>
    <submittedName>
        <fullName evidence="4">Retrotransposon protein</fullName>
    </submittedName>
</protein>
<name>A0A5A7UF83_CUCMM</name>
<dbReference type="AlphaFoldDB" id="A0A5A7UF83"/>
<dbReference type="GO" id="GO:0046872">
    <property type="term" value="F:metal ion binding"/>
    <property type="evidence" value="ECO:0007669"/>
    <property type="project" value="UniProtKB-KW"/>
</dbReference>
<evidence type="ECO:0000313" key="5">
    <source>
        <dbReference type="Proteomes" id="UP000321393"/>
    </source>
</evidence>
<dbReference type="InterPro" id="IPR027806">
    <property type="entry name" value="HARBI1_dom"/>
</dbReference>
<dbReference type="STRING" id="1194695.A0A5A7UF83"/>
<dbReference type="EMBL" id="SSTE01010896">
    <property type="protein sequence ID" value="KAA0052181.1"/>
    <property type="molecule type" value="Genomic_DNA"/>
</dbReference>
<organism evidence="4 5">
    <name type="scientific">Cucumis melo var. makuwa</name>
    <name type="common">Oriental melon</name>
    <dbReference type="NCBI Taxonomy" id="1194695"/>
    <lineage>
        <taxon>Eukaryota</taxon>
        <taxon>Viridiplantae</taxon>
        <taxon>Streptophyta</taxon>
        <taxon>Embryophyta</taxon>
        <taxon>Tracheophyta</taxon>
        <taxon>Spermatophyta</taxon>
        <taxon>Magnoliopsida</taxon>
        <taxon>eudicotyledons</taxon>
        <taxon>Gunneridae</taxon>
        <taxon>Pentapetalae</taxon>
        <taxon>rosids</taxon>
        <taxon>fabids</taxon>
        <taxon>Cucurbitales</taxon>
        <taxon>Cucurbitaceae</taxon>
        <taxon>Benincaseae</taxon>
        <taxon>Cucumis</taxon>
    </lineage>
</organism>
<dbReference type="PANTHER" id="PTHR46250:SF15">
    <property type="entry name" value="OS01G0523800 PROTEIN"/>
    <property type="match status" value="1"/>
</dbReference>
<proteinExistence type="predicted"/>
<evidence type="ECO:0000256" key="2">
    <source>
        <dbReference type="ARBA" id="ARBA00022723"/>
    </source>
</evidence>
<dbReference type="OrthoDB" id="6627079at2759"/>
<comment type="caution">
    <text evidence="4">The sequence shown here is derived from an EMBL/GenBank/DDBJ whole genome shotgun (WGS) entry which is preliminary data.</text>
</comment>
<dbReference type="PANTHER" id="PTHR46250">
    <property type="entry name" value="MYB/SANT-LIKE DNA-BINDING DOMAIN PROTEIN-RELATED"/>
    <property type="match status" value="1"/>
</dbReference>
<evidence type="ECO:0000256" key="1">
    <source>
        <dbReference type="ARBA" id="ARBA00001968"/>
    </source>
</evidence>
<feature type="domain" description="DDE Tnp4" evidence="3">
    <location>
        <begin position="49"/>
        <end position="107"/>
    </location>
</feature>
<reference evidence="4 5" key="1">
    <citation type="submission" date="2019-08" db="EMBL/GenBank/DDBJ databases">
        <title>Draft genome sequences of two oriental melons (Cucumis melo L. var makuwa).</title>
        <authorList>
            <person name="Kwon S.-Y."/>
        </authorList>
    </citation>
    <scope>NUCLEOTIDE SEQUENCE [LARGE SCALE GENOMIC DNA]</scope>
    <source>
        <strain evidence="5">cv. SW 3</strain>
        <tissue evidence="4">Leaf</tissue>
    </source>
</reference>
<keyword evidence="2" id="KW-0479">Metal-binding</keyword>
<evidence type="ECO:0000259" key="3">
    <source>
        <dbReference type="Pfam" id="PF13359"/>
    </source>
</evidence>